<comment type="caution">
    <text evidence="2">The sequence shown here is derived from an EMBL/GenBank/DDBJ whole genome shotgun (WGS) entry which is preliminary data.</text>
</comment>
<name>A0ABX0TSK3_9SPHN</name>
<feature type="signal peptide" evidence="1">
    <location>
        <begin position="1"/>
        <end position="23"/>
    </location>
</feature>
<evidence type="ECO:0008006" key="4">
    <source>
        <dbReference type="Google" id="ProtNLM"/>
    </source>
</evidence>
<gene>
    <name evidence="2" type="ORF">FHS31_000178</name>
</gene>
<keyword evidence="3" id="KW-1185">Reference proteome</keyword>
<feature type="chain" id="PRO_5046325057" description="S-adenosyl-L-homocysteine hydrolase" evidence="1">
    <location>
        <begin position="24"/>
        <end position="186"/>
    </location>
</feature>
<accession>A0ABX0TSK3</accession>
<evidence type="ECO:0000313" key="3">
    <source>
        <dbReference type="Proteomes" id="UP000727456"/>
    </source>
</evidence>
<evidence type="ECO:0000313" key="2">
    <source>
        <dbReference type="EMBL" id="NIJ06596.1"/>
    </source>
</evidence>
<dbReference type="EMBL" id="JAAOZC010000001">
    <property type="protein sequence ID" value="NIJ06596.1"/>
    <property type="molecule type" value="Genomic_DNA"/>
</dbReference>
<reference evidence="2 3" key="1">
    <citation type="submission" date="2020-03" db="EMBL/GenBank/DDBJ databases">
        <title>Genomic Encyclopedia of Type Strains, Phase III (KMG-III): the genomes of soil and plant-associated and newly described type strains.</title>
        <authorList>
            <person name="Whitman W."/>
        </authorList>
    </citation>
    <scope>NUCLEOTIDE SEQUENCE [LARGE SCALE GENOMIC DNA]</scope>
    <source>
        <strain evidence="2 3">CECT 8804</strain>
    </source>
</reference>
<keyword evidence="1" id="KW-0732">Signal</keyword>
<proteinExistence type="predicted"/>
<sequence>MFKSLGAAAAALALVAASAPASAQCWNREETSAATIRDLQSLLMVATLRCRAAGMDITADYNGFVSANRQLVQHENDRIKAHFIRAAGPVAGQRAYDSFATHLANIYGGDASTPDACENLATVAREGALMANSEEGLLLLASRQGISTDLPGGMCERPTIAYGEGAPVTARADVPPAYAMPAGYNH</sequence>
<dbReference type="RefSeq" id="WP_167071141.1">
    <property type="nucleotide sequence ID" value="NZ_JAAOZC010000001.1"/>
</dbReference>
<evidence type="ECO:0000256" key="1">
    <source>
        <dbReference type="SAM" id="SignalP"/>
    </source>
</evidence>
<protein>
    <recommendedName>
        <fullName evidence="4">S-adenosyl-L-homocysteine hydrolase</fullName>
    </recommendedName>
</protein>
<dbReference type="Proteomes" id="UP000727456">
    <property type="component" value="Unassembled WGS sequence"/>
</dbReference>
<organism evidence="2 3">
    <name type="scientific">Sphingomonas vulcanisoli</name>
    <dbReference type="NCBI Taxonomy" id="1658060"/>
    <lineage>
        <taxon>Bacteria</taxon>
        <taxon>Pseudomonadati</taxon>
        <taxon>Pseudomonadota</taxon>
        <taxon>Alphaproteobacteria</taxon>
        <taxon>Sphingomonadales</taxon>
        <taxon>Sphingomonadaceae</taxon>
        <taxon>Sphingomonas</taxon>
    </lineage>
</organism>